<evidence type="ECO:0000256" key="1">
    <source>
        <dbReference type="SAM" id="MobiDB-lite"/>
    </source>
</evidence>
<keyword evidence="2" id="KW-0812">Transmembrane</keyword>
<evidence type="ECO:0000313" key="3">
    <source>
        <dbReference type="EMBL" id="QIS10405.1"/>
    </source>
</evidence>
<reference evidence="3 4" key="1">
    <citation type="journal article" date="2019" name="ACS Chem. Biol.">
        <title>Identification and Mobilization of a Cryptic Antibiotic Biosynthesis Gene Locus from a Human-Pathogenic Nocardia Isolate.</title>
        <authorList>
            <person name="Herisse M."/>
            <person name="Ishida K."/>
            <person name="Porter J.L."/>
            <person name="Howden B."/>
            <person name="Hertweck C."/>
            <person name="Stinear T.P."/>
            <person name="Pidot S.J."/>
        </authorList>
    </citation>
    <scope>NUCLEOTIDE SEQUENCE [LARGE SCALE GENOMIC DNA]</scope>
    <source>
        <strain evidence="3 4">AUSMDU00012717</strain>
    </source>
</reference>
<evidence type="ECO:0000256" key="2">
    <source>
        <dbReference type="SAM" id="Phobius"/>
    </source>
</evidence>
<protein>
    <submittedName>
        <fullName evidence="3">Uncharacterized protein</fullName>
    </submittedName>
</protein>
<keyword evidence="2" id="KW-0472">Membrane</keyword>
<sequence>MTEIPPELFDARWAARAERRVLRRHRWALRRERWSARRRRIRWHYPVVLVVLLLTPSSLVWFTANALFGPSAPDPSVPSKVAVTSAGTPTPAVPTKAELPAAADPGRR</sequence>
<gene>
    <name evidence="3" type="ORF">F5544_12570</name>
</gene>
<dbReference type="EMBL" id="CP046172">
    <property type="protein sequence ID" value="QIS10405.1"/>
    <property type="molecule type" value="Genomic_DNA"/>
</dbReference>
<dbReference type="RefSeq" id="WP_167473392.1">
    <property type="nucleotide sequence ID" value="NZ_CP046172.1"/>
</dbReference>
<keyword evidence="4" id="KW-1185">Reference proteome</keyword>
<dbReference type="Proteomes" id="UP000503540">
    <property type="component" value="Chromosome"/>
</dbReference>
<proteinExistence type="predicted"/>
<name>A0A6G9YAW6_9NOCA</name>
<keyword evidence="2" id="KW-1133">Transmembrane helix</keyword>
<accession>A0A6G9YAW6</accession>
<dbReference type="KEGG" id="nah:F5544_12570"/>
<feature type="transmembrane region" description="Helical" evidence="2">
    <location>
        <begin position="43"/>
        <end position="64"/>
    </location>
</feature>
<dbReference type="AlphaFoldDB" id="A0A6G9YAW6"/>
<feature type="region of interest" description="Disordered" evidence="1">
    <location>
        <begin position="71"/>
        <end position="108"/>
    </location>
</feature>
<evidence type="ECO:0000313" key="4">
    <source>
        <dbReference type="Proteomes" id="UP000503540"/>
    </source>
</evidence>
<organism evidence="3 4">
    <name type="scientific">Nocardia arthritidis</name>
    <dbReference type="NCBI Taxonomy" id="228602"/>
    <lineage>
        <taxon>Bacteria</taxon>
        <taxon>Bacillati</taxon>
        <taxon>Actinomycetota</taxon>
        <taxon>Actinomycetes</taxon>
        <taxon>Mycobacteriales</taxon>
        <taxon>Nocardiaceae</taxon>
        <taxon>Nocardia</taxon>
    </lineage>
</organism>